<dbReference type="OrthoDB" id="28289at2157"/>
<dbReference type="KEGG" id="cma:Cmaq_1333"/>
<evidence type="ECO:0000313" key="1">
    <source>
        <dbReference type="EMBL" id="ABW02159.1"/>
    </source>
</evidence>
<keyword evidence="2" id="KW-1185">Reference proteome</keyword>
<dbReference type="HOGENOM" id="CLU_1472023_0_0_2"/>
<dbReference type="AlphaFoldDB" id="A8M8U0"/>
<sequence length="183" mass="20765">MQKSINLILVNEGELDKLLGDLAYINKAIRGDKSPPVYRRVRKFKKMGILTVNKGIVKLATNPLLLASFEVNDDSIRILDFALLYQNKELHVISSICGTICERCLRLQACSLLLKNIFEELGICTARGVTPVEVIRFMINECLSNSRRIKIIVDMRDHVHRPVPDDGKYIIINTRKSSKPTVM</sequence>
<dbReference type="Proteomes" id="UP000001137">
    <property type="component" value="Chromosome"/>
</dbReference>
<dbReference type="RefSeq" id="WP_012186378.1">
    <property type="nucleotide sequence ID" value="NC_009954.1"/>
</dbReference>
<name>A8M8U0_CALMQ</name>
<gene>
    <name evidence="1" type="ordered locus">Cmaq_1333</name>
</gene>
<dbReference type="EMBL" id="CP000852">
    <property type="protein sequence ID" value="ABW02159.1"/>
    <property type="molecule type" value="Genomic_DNA"/>
</dbReference>
<evidence type="ECO:0000313" key="2">
    <source>
        <dbReference type="Proteomes" id="UP000001137"/>
    </source>
</evidence>
<proteinExistence type="predicted"/>
<protein>
    <submittedName>
        <fullName evidence="1">Uncharacterized protein</fullName>
    </submittedName>
</protein>
<organism evidence="1 2">
    <name type="scientific">Caldivirga maquilingensis (strain ATCC 700844 / DSM 13496 / JCM 10307 / IC-167)</name>
    <dbReference type="NCBI Taxonomy" id="397948"/>
    <lineage>
        <taxon>Archaea</taxon>
        <taxon>Thermoproteota</taxon>
        <taxon>Thermoprotei</taxon>
        <taxon>Thermoproteales</taxon>
        <taxon>Thermoproteaceae</taxon>
        <taxon>Caldivirga</taxon>
    </lineage>
</organism>
<dbReference type="GeneID" id="5710429"/>
<accession>A8M8U0</accession>
<reference evidence="1 2" key="1">
    <citation type="submission" date="2007-10" db="EMBL/GenBank/DDBJ databases">
        <title>Complete sequence of Caldivirga maquilingensis IC-167.</title>
        <authorList>
            <consortium name="US DOE Joint Genome Institute"/>
            <person name="Copeland A."/>
            <person name="Lucas S."/>
            <person name="Lapidus A."/>
            <person name="Barry K."/>
            <person name="Glavina del Rio T."/>
            <person name="Dalin E."/>
            <person name="Tice H."/>
            <person name="Pitluck S."/>
            <person name="Saunders E."/>
            <person name="Brettin T."/>
            <person name="Bruce D."/>
            <person name="Detter J.C."/>
            <person name="Han C."/>
            <person name="Schmutz J."/>
            <person name="Larimer F."/>
            <person name="Land M."/>
            <person name="Hauser L."/>
            <person name="Kyrpides N."/>
            <person name="Ivanova N."/>
            <person name="Biddle J.F."/>
            <person name="Zhang Z."/>
            <person name="Fitz-Gibbon S.T."/>
            <person name="Lowe T.M."/>
            <person name="Saltikov C."/>
            <person name="House C.H."/>
            <person name="Richardson P."/>
        </authorList>
    </citation>
    <scope>NUCLEOTIDE SEQUENCE [LARGE SCALE GENOMIC DNA]</scope>
    <source>
        <strain evidence="2">ATCC 700844 / DSM 13496 / JCM 10307 / IC-167</strain>
    </source>
</reference>